<keyword evidence="1" id="KW-0472">Membrane</keyword>
<keyword evidence="1" id="KW-0812">Transmembrane</keyword>
<protein>
    <submittedName>
        <fullName evidence="2">Uncharacterized protein</fullName>
    </submittedName>
</protein>
<feature type="transmembrane region" description="Helical" evidence="1">
    <location>
        <begin position="12"/>
        <end position="29"/>
    </location>
</feature>
<gene>
    <name evidence="2" type="ORF">DFO61_0174</name>
</gene>
<name>A0A397NE19_ECTOL</name>
<keyword evidence="1" id="KW-1133">Transmembrane helix</keyword>
<comment type="caution">
    <text evidence="2">The sequence shown here is derived from an EMBL/GenBank/DDBJ whole genome shotgun (WGS) entry which is preliminary data.</text>
</comment>
<evidence type="ECO:0000313" key="3">
    <source>
        <dbReference type="Proteomes" id="UP000265836"/>
    </source>
</evidence>
<evidence type="ECO:0000256" key="1">
    <source>
        <dbReference type="SAM" id="Phobius"/>
    </source>
</evidence>
<proteinExistence type="predicted"/>
<evidence type="ECO:0000313" key="2">
    <source>
        <dbReference type="EMBL" id="RIA35726.1"/>
    </source>
</evidence>
<organism evidence="2 3">
    <name type="scientific">Ectopseudomonas oleovorans</name>
    <name type="common">Pseudomonas oleovorans</name>
    <dbReference type="NCBI Taxonomy" id="301"/>
    <lineage>
        <taxon>Bacteria</taxon>
        <taxon>Pseudomonadati</taxon>
        <taxon>Pseudomonadota</taxon>
        <taxon>Gammaproteobacteria</taxon>
        <taxon>Pseudomonadales</taxon>
        <taxon>Pseudomonadaceae</taxon>
        <taxon>Ectopseudomonas</taxon>
    </lineage>
</organism>
<accession>A0A397NE19</accession>
<sequence>MGQEEETMSGKWLIAPLTLLLLATAWLYSKVGGRVVFDEPNAAPHVLQRNAAGMY</sequence>
<dbReference type="AlphaFoldDB" id="A0A397NE19"/>
<reference evidence="2 3" key="1">
    <citation type="submission" date="2018-08" db="EMBL/GenBank/DDBJ databases">
        <title>Genome sequencing of rice bacterial endophytes.</title>
        <authorList>
            <person name="Venturi V."/>
        </authorList>
    </citation>
    <scope>NUCLEOTIDE SEQUENCE [LARGE SCALE GENOMIC DNA]</scope>
    <source>
        <strain evidence="2 3">E1205</strain>
    </source>
</reference>
<dbReference type="Proteomes" id="UP000265836">
    <property type="component" value="Unassembled WGS sequence"/>
</dbReference>
<dbReference type="EMBL" id="QXDA01000001">
    <property type="protein sequence ID" value="RIA35726.1"/>
    <property type="molecule type" value="Genomic_DNA"/>
</dbReference>